<protein>
    <submittedName>
        <fullName evidence="1">Uncharacterized protein</fullName>
    </submittedName>
</protein>
<dbReference type="HOGENOM" id="CLU_1962549_0_0_1"/>
<gene>
    <name evidence="1" type="ORF">AMTR_s00083p00065730</name>
</gene>
<evidence type="ECO:0000313" key="2">
    <source>
        <dbReference type="Proteomes" id="UP000017836"/>
    </source>
</evidence>
<organism evidence="1 2">
    <name type="scientific">Amborella trichopoda</name>
    <dbReference type="NCBI Taxonomy" id="13333"/>
    <lineage>
        <taxon>Eukaryota</taxon>
        <taxon>Viridiplantae</taxon>
        <taxon>Streptophyta</taxon>
        <taxon>Embryophyta</taxon>
        <taxon>Tracheophyta</taxon>
        <taxon>Spermatophyta</taxon>
        <taxon>Magnoliopsida</taxon>
        <taxon>Amborellales</taxon>
        <taxon>Amborellaceae</taxon>
        <taxon>Amborella</taxon>
    </lineage>
</organism>
<dbReference type="AlphaFoldDB" id="W1P6A9"/>
<accession>W1P6A9</accession>
<dbReference type="InterPro" id="IPR036397">
    <property type="entry name" value="RNaseH_sf"/>
</dbReference>
<dbReference type="Proteomes" id="UP000017836">
    <property type="component" value="Unassembled WGS sequence"/>
</dbReference>
<proteinExistence type="predicted"/>
<sequence length="128" mass="15130">MGVASKCATSFFQSCLFKRGSIFFKFAQLLNIEVPQIIQAGDHHEEDYRPRRIIITQYHVLIDEIGPDDLQNLMHSLRLLFHFGKQNFKQFLKIWRHGLSIDHRIIIDTFMRLSIFTHRGDACLQDRK</sequence>
<dbReference type="Gramene" id="ERN02515">
    <property type="protein sequence ID" value="ERN02515"/>
    <property type="gene ID" value="AMTR_s00083p00065730"/>
</dbReference>
<reference evidence="2" key="1">
    <citation type="journal article" date="2013" name="Science">
        <title>The Amborella genome and the evolution of flowering plants.</title>
        <authorList>
            <consortium name="Amborella Genome Project"/>
        </authorList>
    </citation>
    <scope>NUCLEOTIDE SEQUENCE [LARGE SCALE GENOMIC DNA]</scope>
</reference>
<keyword evidence="2" id="KW-1185">Reference proteome</keyword>
<dbReference type="GO" id="GO:0003676">
    <property type="term" value="F:nucleic acid binding"/>
    <property type="evidence" value="ECO:0007669"/>
    <property type="project" value="InterPro"/>
</dbReference>
<dbReference type="EMBL" id="KI394526">
    <property type="protein sequence ID" value="ERN02515.1"/>
    <property type="molecule type" value="Genomic_DNA"/>
</dbReference>
<evidence type="ECO:0000313" key="1">
    <source>
        <dbReference type="EMBL" id="ERN02515.1"/>
    </source>
</evidence>
<name>W1P6A9_AMBTC</name>
<dbReference type="Gene3D" id="3.30.420.10">
    <property type="entry name" value="Ribonuclease H-like superfamily/Ribonuclease H"/>
    <property type="match status" value="1"/>
</dbReference>